<dbReference type="InterPro" id="IPR007641">
    <property type="entry name" value="RNA_pol_Rpb2_7"/>
</dbReference>
<dbReference type="NCBIfam" id="TIGR02013">
    <property type="entry name" value="rpoB"/>
    <property type="match status" value="1"/>
</dbReference>
<dbReference type="InterPro" id="IPR037034">
    <property type="entry name" value="RNA_pol_Rpb2_2_sf"/>
</dbReference>
<accession>A0ABV2RWK9</accession>
<dbReference type="EC" id="2.7.7.6" evidence="6 8"/>
<dbReference type="PROSITE" id="PS01166">
    <property type="entry name" value="RNA_POL_BETA"/>
    <property type="match status" value="1"/>
</dbReference>
<dbReference type="Pfam" id="PF04561">
    <property type="entry name" value="RNA_pol_Rpb2_2"/>
    <property type="match status" value="2"/>
</dbReference>
<dbReference type="Pfam" id="PF04563">
    <property type="entry name" value="RNA_pol_Rpb2_1"/>
    <property type="match status" value="1"/>
</dbReference>
<evidence type="ECO:0000256" key="7">
    <source>
        <dbReference type="RuleBase" id="RU000434"/>
    </source>
</evidence>
<comment type="caution">
    <text evidence="16">The sequence shown here is derived from an EMBL/GenBank/DDBJ whole genome shotgun (WGS) entry which is preliminary data.</text>
</comment>
<dbReference type="Gene3D" id="2.40.50.150">
    <property type="match status" value="1"/>
</dbReference>
<dbReference type="InterPro" id="IPR010243">
    <property type="entry name" value="RNA_pol_bsu_bac"/>
</dbReference>
<evidence type="ECO:0000256" key="6">
    <source>
        <dbReference type="HAMAP-Rule" id="MF_01321"/>
    </source>
</evidence>
<evidence type="ECO:0000256" key="2">
    <source>
        <dbReference type="ARBA" id="ARBA00022679"/>
    </source>
</evidence>
<organism evidence="16 17">
    <name type="scientific">Bradyrhizobium japonicum</name>
    <dbReference type="NCBI Taxonomy" id="375"/>
    <lineage>
        <taxon>Bacteria</taxon>
        <taxon>Pseudomonadati</taxon>
        <taxon>Pseudomonadota</taxon>
        <taxon>Alphaproteobacteria</taxon>
        <taxon>Hyphomicrobiales</taxon>
        <taxon>Nitrobacteraceae</taxon>
        <taxon>Bradyrhizobium</taxon>
    </lineage>
</organism>
<keyword evidence="2 6" id="KW-0808">Transferase</keyword>
<comment type="subunit">
    <text evidence="6 8">The RNAP catalytic core consists of 2 alpha, 1 beta, 1 beta' and 1 omega subunit. When a sigma factor is associated with the core the holoenzyme is formed, which can initiate transcription.</text>
</comment>
<evidence type="ECO:0000256" key="1">
    <source>
        <dbReference type="ARBA" id="ARBA00022478"/>
    </source>
</evidence>
<dbReference type="InterPro" id="IPR007120">
    <property type="entry name" value="DNA-dir_RNAP_su2_dom"/>
</dbReference>
<feature type="domain" description="RNA polymerase Rpb2" evidence="11">
    <location>
        <begin position="1284"/>
        <end position="1358"/>
    </location>
</feature>
<dbReference type="Gene3D" id="3.90.1100.10">
    <property type="match status" value="2"/>
</dbReference>
<keyword evidence="4 6" id="KW-0804">Transcription</keyword>
<dbReference type="Gene3D" id="2.30.150.10">
    <property type="entry name" value="DNA-directed RNA polymerase, beta subunit, external 1 domain"/>
    <property type="match status" value="1"/>
</dbReference>
<dbReference type="InterPro" id="IPR007645">
    <property type="entry name" value="RNA_pol_Rpb2_3"/>
</dbReference>
<evidence type="ECO:0000256" key="4">
    <source>
        <dbReference type="ARBA" id="ARBA00023163"/>
    </source>
</evidence>
<feature type="domain" description="RNA polymerase Rpb2" evidence="12">
    <location>
        <begin position="356"/>
        <end position="463"/>
    </location>
</feature>
<keyword evidence="1 6" id="KW-0240">DNA-directed RNA polymerase</keyword>
<evidence type="ECO:0000313" key="17">
    <source>
        <dbReference type="Proteomes" id="UP001549291"/>
    </source>
</evidence>
<evidence type="ECO:0000259" key="10">
    <source>
        <dbReference type="Pfam" id="PF00562"/>
    </source>
</evidence>
<dbReference type="InterPro" id="IPR007121">
    <property type="entry name" value="RNA_pol_bsu_CS"/>
</dbReference>
<dbReference type="Pfam" id="PF10385">
    <property type="entry name" value="RNA_pol_Rpb2_45"/>
    <property type="match status" value="1"/>
</dbReference>
<dbReference type="SUPFAM" id="SSF64484">
    <property type="entry name" value="beta and beta-prime subunits of DNA dependent RNA-polymerase"/>
    <property type="match status" value="1"/>
</dbReference>
<dbReference type="PANTHER" id="PTHR20856">
    <property type="entry name" value="DNA-DIRECTED RNA POLYMERASE I SUBUNIT 2"/>
    <property type="match status" value="1"/>
</dbReference>
<keyword evidence="9" id="KW-0175">Coiled coil</keyword>
<evidence type="ECO:0000259" key="13">
    <source>
        <dbReference type="Pfam" id="PF04563"/>
    </source>
</evidence>
<dbReference type="InterPro" id="IPR019462">
    <property type="entry name" value="DNA-dir_RNA_pol_bsu_external_1"/>
</dbReference>
<dbReference type="InterPro" id="IPR042107">
    <property type="entry name" value="DNA-dir_RNA_pol_bsu_ext_1_sf"/>
</dbReference>
<comment type="similarity">
    <text evidence="6 7">Belongs to the RNA polymerase beta chain family.</text>
</comment>
<comment type="function">
    <text evidence="6 8">DNA-dependent RNA polymerase catalyzes the transcription of DNA into RNA using the four ribonucleoside triphosphates as substrates.</text>
</comment>
<evidence type="ECO:0000256" key="8">
    <source>
        <dbReference type="RuleBase" id="RU363031"/>
    </source>
</evidence>
<dbReference type="CDD" id="cd00653">
    <property type="entry name" value="RNA_pol_B_RPB2"/>
    <property type="match status" value="1"/>
</dbReference>
<evidence type="ECO:0000256" key="9">
    <source>
        <dbReference type="SAM" id="Coils"/>
    </source>
</evidence>
<feature type="domain" description="RNA polymerase Rpb2" evidence="12">
    <location>
        <begin position="179"/>
        <end position="229"/>
    </location>
</feature>
<feature type="coiled-coil region" evidence="9">
    <location>
        <begin position="947"/>
        <end position="974"/>
    </location>
</feature>
<evidence type="ECO:0000313" key="16">
    <source>
        <dbReference type="EMBL" id="MET4720609.1"/>
    </source>
</evidence>
<dbReference type="Pfam" id="PF04560">
    <property type="entry name" value="RNA_pol_Rpb2_7"/>
    <property type="match status" value="1"/>
</dbReference>
<reference evidence="16 17" key="1">
    <citation type="submission" date="2024-06" db="EMBL/GenBank/DDBJ databases">
        <title>Genomic Encyclopedia of Type Strains, Phase V (KMG-V): Genome sequencing to study the core and pangenomes of soil and plant-associated prokaryotes.</title>
        <authorList>
            <person name="Whitman W."/>
        </authorList>
    </citation>
    <scope>NUCLEOTIDE SEQUENCE [LARGE SCALE GENOMIC DNA]</scope>
    <source>
        <strain evidence="16 17">USDA 160</strain>
    </source>
</reference>
<dbReference type="Gene3D" id="2.40.270.10">
    <property type="entry name" value="DNA-directed RNA polymerase, subunit 2, domain 6"/>
    <property type="match status" value="2"/>
</dbReference>
<dbReference type="GO" id="GO:0003899">
    <property type="term" value="F:DNA-directed RNA polymerase activity"/>
    <property type="evidence" value="ECO:0007669"/>
    <property type="project" value="UniProtKB-EC"/>
</dbReference>
<evidence type="ECO:0000256" key="3">
    <source>
        <dbReference type="ARBA" id="ARBA00022695"/>
    </source>
</evidence>
<dbReference type="InterPro" id="IPR014724">
    <property type="entry name" value="RNA_pol_RPB2_OB-fold"/>
</dbReference>
<evidence type="ECO:0000259" key="14">
    <source>
        <dbReference type="Pfam" id="PF04565"/>
    </source>
</evidence>
<dbReference type="InterPro" id="IPR037033">
    <property type="entry name" value="DNA-dir_RNAP_su2_hyb_sf"/>
</dbReference>
<dbReference type="GO" id="GO:0000428">
    <property type="term" value="C:DNA-directed RNA polymerase complex"/>
    <property type="evidence" value="ECO:0007669"/>
    <property type="project" value="UniProtKB-KW"/>
</dbReference>
<dbReference type="InterPro" id="IPR007644">
    <property type="entry name" value="RNA_pol_bsu_protrusion"/>
</dbReference>
<proteinExistence type="inferred from homology"/>
<evidence type="ECO:0000259" key="11">
    <source>
        <dbReference type="Pfam" id="PF04560"/>
    </source>
</evidence>
<dbReference type="Gene3D" id="3.90.1110.10">
    <property type="entry name" value="RNA polymerase Rpb2, domain 2"/>
    <property type="match status" value="2"/>
</dbReference>
<dbReference type="Proteomes" id="UP001549291">
    <property type="component" value="Unassembled WGS sequence"/>
</dbReference>
<dbReference type="Gene3D" id="2.40.50.100">
    <property type="match status" value="1"/>
</dbReference>
<name>A0ABV2RWK9_BRAJP</name>
<dbReference type="InterPro" id="IPR015712">
    <property type="entry name" value="DNA-dir_RNA_pol_su2"/>
</dbReference>
<dbReference type="Gene3D" id="3.90.1800.10">
    <property type="entry name" value="RNA polymerase alpha subunit dimerisation domain"/>
    <property type="match status" value="1"/>
</dbReference>
<evidence type="ECO:0000259" key="12">
    <source>
        <dbReference type="Pfam" id="PF04561"/>
    </source>
</evidence>
<keyword evidence="17" id="KW-1185">Reference proteome</keyword>
<dbReference type="Pfam" id="PF00562">
    <property type="entry name" value="RNA_pol_Rpb2_6"/>
    <property type="match status" value="1"/>
</dbReference>
<dbReference type="InterPro" id="IPR007642">
    <property type="entry name" value="RNA_pol_Rpb2_2"/>
</dbReference>
<comment type="catalytic activity">
    <reaction evidence="5 6 8">
        <text>RNA(n) + a ribonucleoside 5'-triphosphate = RNA(n+1) + diphosphate</text>
        <dbReference type="Rhea" id="RHEA:21248"/>
        <dbReference type="Rhea" id="RHEA-COMP:14527"/>
        <dbReference type="Rhea" id="RHEA-COMP:17342"/>
        <dbReference type="ChEBI" id="CHEBI:33019"/>
        <dbReference type="ChEBI" id="CHEBI:61557"/>
        <dbReference type="ChEBI" id="CHEBI:140395"/>
        <dbReference type="EC" id="2.7.7.6"/>
    </reaction>
</comment>
<evidence type="ECO:0000259" key="15">
    <source>
        <dbReference type="Pfam" id="PF10385"/>
    </source>
</evidence>
<sequence>MAQQTFTGRKRVRKFFGHIKEVAEMPNLIEVQKASYDQFLMVDEPAGGRLDEGLQAVFRSVFPISDFSGTSMLEFVRYEFEQPKYDVDECRQRGMTFAAPLKVTLRLIVFDIDEETGAKSVKDIKEQDVYMGDIPLMTMNGTFIVNGTERVIVSQMHRSPGVFFDHDKGKTHSSGKLLFAARVIPYRGSWLDIEFDAKDIVYARIDRRRKIPVTSLMFALGLDGEAILSTFYKRILYKRTKEGWRVPFDANRFRGYSTINDLIDADTGKVVLEAGKKLTVRGARQMQEKGLKALRLSDEELVGNYLAEDLVNPKTGEIHAEAGEEITDKSMKALNEQGYKELPLLDIDHVNVGAYIRNTLSADKNMTREDALFDIYRVMRPGEPPTLDSAQAMFQSLFFDAERYDLSAVGRVKMNMRLDLDAPDTQRTLRKEDILSVIKTLVDLRDGKGEIDDIDHLGNRRVRSVGELMENQYRIGLLRMERAIKERMSSVDIDTVMPQDLINAKPAAAAVREFFGSSQLSQFMDQTNPLSEITHKRRLSALGPGGLTRERAGFEVRDVHPTHYGRICPIETPEGPNIGLINSLATFARVNKYGFVETPYRKVKDGRVTDEVVYLSAMEEGRYTVAQANVPLDPKGRFTEDLVVCRHAGEVLPVTPDKVDYMDVSPKQLVSVAAALIPFLENDDANRALMGSNMQRQAVPLVRAEAPFVGTGMEGVVARDSGAAIAARRSGVIDQIDATRVVIRATEDLDPTKSGVDIYRLMKYQRSNQSTCINQRPLVKVGDIVKKGDIIADGPSTDLGELALGRNVLVAFMPWNGYNFEDSILLSERIVKEDVFTSIHIEEFEVMARDTKLGPEEITRDIPNVSEEALKNLDEAGIVYIGAEVRAGDILVGKITPKGESPMTPEEKLLRAIFGEKASDVRDTSLRVPPGVQGTIVEVRVFNRHGVDKDERALAIEREEIERLAKDRDDEQAILDRNVYNRLAELLEGRQGIAGPKGFKKDTKITRAVLEEYPKSQWWLFASPNDKLMAEIEAMRKQYDESKKGLEQRFLDKVEKLQRGDELPPGVMKMVKVFVAVKRKIQPGDKMAGRHGNKGVVSKIVPIEDMPFLEDGTHADIVLNPLGVPSRMNVGQILETHLGWACAGLGKRIGQTVDAYLSKQDIKPLKETLKKVYGEDETIKTLNDNELIELGHNLSRGVPIATPVFDGAKEADIEEMLKLAGLDASGQSTVYDGRTGDAFDRKVTVGYIYMLKLHHLVDDKIHARSIGPYSLVTQQPLGGKAQFGGQRFGEMEVWALEAYGAAYTLQEMLTVKSDDVAGRTKVYEAIVRGDDTFEAGIPESFNVLVKEMRSLGLNVDLHNSKVGPAPTSEAAE</sequence>
<feature type="domain" description="RNA polymerase Rpb2" evidence="14">
    <location>
        <begin position="522"/>
        <end position="590"/>
    </location>
</feature>
<protein>
    <recommendedName>
        <fullName evidence="6 8">DNA-directed RNA polymerase subunit beta</fullName>
        <shortName evidence="6">RNAP subunit beta</shortName>
        <ecNumber evidence="6 8">2.7.7.6</ecNumber>
    </recommendedName>
    <alternativeName>
        <fullName evidence="6">RNA polymerase subunit beta</fullName>
    </alternativeName>
    <alternativeName>
        <fullName evidence="6">Transcriptase subunit beta</fullName>
    </alternativeName>
</protein>
<feature type="domain" description="DNA-directed RNA polymerase beta subunit external 1" evidence="15">
    <location>
        <begin position="600"/>
        <end position="665"/>
    </location>
</feature>
<feature type="domain" description="DNA-directed RNA polymerase subunit 2 hybrid-binding" evidence="10">
    <location>
        <begin position="727"/>
        <end position="1282"/>
    </location>
</feature>
<dbReference type="HAMAP" id="MF_01321">
    <property type="entry name" value="RNApol_bact_RpoB"/>
    <property type="match status" value="1"/>
</dbReference>
<dbReference type="Pfam" id="PF04565">
    <property type="entry name" value="RNA_pol_Rpb2_3"/>
    <property type="match status" value="1"/>
</dbReference>
<evidence type="ECO:0000256" key="5">
    <source>
        <dbReference type="ARBA" id="ARBA00048552"/>
    </source>
</evidence>
<keyword evidence="3 6" id="KW-0548">Nucleotidyltransferase</keyword>
<dbReference type="RefSeq" id="WP_038956387.1">
    <property type="nucleotide sequence ID" value="NZ_CP066351.1"/>
</dbReference>
<gene>
    <name evidence="6" type="primary">rpoB</name>
    <name evidence="16" type="ORF">ABIF63_004715</name>
</gene>
<dbReference type="EMBL" id="JBEPTQ010000002">
    <property type="protein sequence ID" value="MET4720609.1"/>
    <property type="molecule type" value="Genomic_DNA"/>
</dbReference>
<dbReference type="NCBIfam" id="NF001616">
    <property type="entry name" value="PRK00405.1"/>
    <property type="match status" value="1"/>
</dbReference>
<feature type="domain" description="RNA polymerase beta subunit protrusion" evidence="13">
    <location>
        <begin position="28"/>
        <end position="506"/>
    </location>
</feature>